<dbReference type="InterPro" id="IPR050490">
    <property type="entry name" value="Bact_solute-bd_prot1"/>
</dbReference>
<feature type="signal peptide" evidence="2">
    <location>
        <begin position="1"/>
        <end position="17"/>
    </location>
</feature>
<proteinExistence type="predicted"/>
<name>A0A7Y9EUH5_9MICO</name>
<evidence type="ECO:0000313" key="4">
    <source>
        <dbReference type="Proteomes" id="UP000552045"/>
    </source>
</evidence>
<dbReference type="EMBL" id="JACCBH010000001">
    <property type="protein sequence ID" value="NYD54209.1"/>
    <property type="molecule type" value="Genomic_DNA"/>
</dbReference>
<dbReference type="PANTHER" id="PTHR43649:SF12">
    <property type="entry name" value="DIACETYLCHITOBIOSE BINDING PROTEIN DASA"/>
    <property type="match status" value="1"/>
</dbReference>
<protein>
    <submittedName>
        <fullName evidence="3">Multiple sugar transport system substrate-binding protein</fullName>
    </submittedName>
</protein>
<keyword evidence="3" id="KW-0762">Sugar transport</keyword>
<dbReference type="Pfam" id="PF01547">
    <property type="entry name" value="SBP_bac_1"/>
    <property type="match status" value="1"/>
</dbReference>
<dbReference type="CDD" id="cd13585">
    <property type="entry name" value="PBP2_TMBP_like"/>
    <property type="match status" value="1"/>
</dbReference>
<evidence type="ECO:0000256" key="2">
    <source>
        <dbReference type="SAM" id="SignalP"/>
    </source>
</evidence>
<dbReference type="SUPFAM" id="SSF53850">
    <property type="entry name" value="Periplasmic binding protein-like II"/>
    <property type="match status" value="1"/>
</dbReference>
<dbReference type="Proteomes" id="UP000552045">
    <property type="component" value="Unassembled WGS sequence"/>
</dbReference>
<accession>A0A7Y9EUH5</accession>
<keyword evidence="2" id="KW-0732">Signal</keyword>
<dbReference type="AlphaFoldDB" id="A0A7Y9EUH5"/>
<sequence length="444" mass="47167">MAVVALASTALFSVMLAGCSSSRSNDQSDVAADGCDNDVYAQAGIDWQQYSGETITLSAQEHPWWNTVEPLIPCFEELTGITVDASVLGEDQYVSKIAVELSSGSSTPDVFMVNQFGQAAGSGWLEPLNEYLDDGAVTDADWYDFEDFFEGASDYGREDDKQLALPITAEAQMLFIRDDLVPDAPTTFDELVAAAEAANKDGVAGFGSRAVAAANQTPWPFGGFAFSSGGEYLDAAGTPQFASEANVQALTLYSELLTQYGPAGVSGWGFQENQQAMQQGTLAIWTDSSTFLGSLKDPEASQYAEEINAYPFPAGPSGVSSPNAWFWTIGMNSKSEHKDASWLFMQWATSAPVSEAGAENGASPARRAAWDSDGVSAMIGEDNAQRTKEALDSVDSTPLANAWKRDAWSQMSDPLARAINAAVTGGDPESELRSAQASAEKVAP</sequence>
<dbReference type="RefSeq" id="WP_179432341.1">
    <property type="nucleotide sequence ID" value="NZ_BAABLC010000001.1"/>
</dbReference>
<feature type="region of interest" description="Disordered" evidence="1">
    <location>
        <begin position="424"/>
        <end position="444"/>
    </location>
</feature>
<feature type="chain" id="PRO_5039127966" evidence="2">
    <location>
        <begin position="18"/>
        <end position="444"/>
    </location>
</feature>
<dbReference type="PANTHER" id="PTHR43649">
    <property type="entry name" value="ARABINOSE-BINDING PROTEIN-RELATED"/>
    <property type="match status" value="1"/>
</dbReference>
<evidence type="ECO:0000256" key="1">
    <source>
        <dbReference type="SAM" id="MobiDB-lite"/>
    </source>
</evidence>
<evidence type="ECO:0000313" key="3">
    <source>
        <dbReference type="EMBL" id="NYD54209.1"/>
    </source>
</evidence>
<comment type="caution">
    <text evidence="3">The sequence shown here is derived from an EMBL/GenBank/DDBJ whole genome shotgun (WGS) entry which is preliminary data.</text>
</comment>
<gene>
    <name evidence="3" type="ORF">BKA02_001264</name>
</gene>
<dbReference type="Gene3D" id="3.40.190.10">
    <property type="entry name" value="Periplasmic binding protein-like II"/>
    <property type="match status" value="2"/>
</dbReference>
<organism evidence="3 4">
    <name type="scientific">Microbacterium pseudoresistens</name>
    <dbReference type="NCBI Taxonomy" id="640634"/>
    <lineage>
        <taxon>Bacteria</taxon>
        <taxon>Bacillati</taxon>
        <taxon>Actinomycetota</taxon>
        <taxon>Actinomycetes</taxon>
        <taxon>Micrococcales</taxon>
        <taxon>Microbacteriaceae</taxon>
        <taxon>Microbacterium</taxon>
    </lineage>
</organism>
<reference evidence="3 4" key="1">
    <citation type="submission" date="2020-07" db="EMBL/GenBank/DDBJ databases">
        <title>Sequencing the genomes of 1000 actinobacteria strains.</title>
        <authorList>
            <person name="Klenk H.-P."/>
        </authorList>
    </citation>
    <scope>NUCLEOTIDE SEQUENCE [LARGE SCALE GENOMIC DNA]</scope>
    <source>
        <strain evidence="3 4">DSM 22185</strain>
    </source>
</reference>
<keyword evidence="4" id="KW-1185">Reference proteome</keyword>
<keyword evidence="3" id="KW-0813">Transport</keyword>
<dbReference type="InterPro" id="IPR006059">
    <property type="entry name" value="SBP"/>
</dbReference>